<evidence type="ECO:0000313" key="3">
    <source>
        <dbReference type="Proteomes" id="UP000681075"/>
    </source>
</evidence>
<dbReference type="InterPro" id="IPR003593">
    <property type="entry name" value="AAA+_ATPase"/>
</dbReference>
<dbReference type="PANTHER" id="PTHR11669">
    <property type="entry name" value="REPLICATION FACTOR C / DNA POLYMERASE III GAMMA-TAU SUBUNIT"/>
    <property type="match status" value="1"/>
</dbReference>
<dbReference type="EMBL" id="BOPV01000001">
    <property type="protein sequence ID" value="GIL38563.1"/>
    <property type="molecule type" value="Genomic_DNA"/>
</dbReference>
<proteinExistence type="predicted"/>
<comment type="caution">
    <text evidence="2">The sequence shown here is derived from an EMBL/GenBank/DDBJ whole genome shotgun (WGS) entry which is preliminary data.</text>
</comment>
<organism evidence="2 3">
    <name type="scientific">Roseiterribacter gracilis</name>
    <dbReference type="NCBI Taxonomy" id="2812848"/>
    <lineage>
        <taxon>Bacteria</taxon>
        <taxon>Pseudomonadati</taxon>
        <taxon>Pseudomonadota</taxon>
        <taxon>Alphaproteobacteria</taxon>
        <taxon>Rhodospirillales</taxon>
        <taxon>Roseiterribacteraceae</taxon>
        <taxon>Roseiterribacter</taxon>
    </lineage>
</organism>
<accession>A0A8S8X6Q0</accession>
<dbReference type="Gene3D" id="3.40.50.300">
    <property type="entry name" value="P-loop containing nucleotide triphosphate hydrolases"/>
    <property type="match status" value="1"/>
</dbReference>
<dbReference type="InterPro" id="IPR027417">
    <property type="entry name" value="P-loop_NTPase"/>
</dbReference>
<dbReference type="NCBIfam" id="NF005677">
    <property type="entry name" value="PRK07471.1"/>
    <property type="match status" value="1"/>
</dbReference>
<dbReference type="RefSeq" id="WP_420241599.1">
    <property type="nucleotide sequence ID" value="NZ_BOPV01000001.1"/>
</dbReference>
<dbReference type="SUPFAM" id="SSF52540">
    <property type="entry name" value="P-loop containing nucleoside triphosphate hydrolases"/>
    <property type="match status" value="1"/>
</dbReference>
<dbReference type="Proteomes" id="UP000681075">
    <property type="component" value="Unassembled WGS sequence"/>
</dbReference>
<evidence type="ECO:0000313" key="2">
    <source>
        <dbReference type="EMBL" id="GIL38563.1"/>
    </source>
</evidence>
<feature type="domain" description="AAA+ ATPase" evidence="1">
    <location>
        <begin position="33"/>
        <end position="198"/>
    </location>
</feature>
<protein>
    <submittedName>
        <fullName evidence="2">DNA polymerase III subunit delta</fullName>
    </submittedName>
</protein>
<dbReference type="AlphaFoldDB" id="A0A8S8X6Q0"/>
<gene>
    <name evidence="2" type="ORF">TMPK1_08000</name>
</gene>
<keyword evidence="3" id="KW-1185">Reference proteome</keyword>
<dbReference type="GO" id="GO:0009360">
    <property type="term" value="C:DNA polymerase III complex"/>
    <property type="evidence" value="ECO:0007669"/>
    <property type="project" value="TreeGrafter"/>
</dbReference>
<dbReference type="GO" id="GO:0006261">
    <property type="term" value="P:DNA-templated DNA replication"/>
    <property type="evidence" value="ECO:0007669"/>
    <property type="project" value="TreeGrafter"/>
</dbReference>
<evidence type="ECO:0000259" key="1">
    <source>
        <dbReference type="SMART" id="SM00382"/>
    </source>
</evidence>
<dbReference type="Pfam" id="PF13177">
    <property type="entry name" value="DNA_pol3_delta2"/>
    <property type="match status" value="1"/>
</dbReference>
<dbReference type="PANTHER" id="PTHR11669:SF8">
    <property type="entry name" value="DNA POLYMERASE III SUBUNIT DELTA"/>
    <property type="match status" value="1"/>
</dbReference>
<name>A0A8S8X6Q0_9PROT</name>
<dbReference type="SMART" id="SM00382">
    <property type="entry name" value="AAA"/>
    <property type="match status" value="1"/>
</dbReference>
<reference evidence="2" key="1">
    <citation type="submission" date="2021-02" db="EMBL/GenBank/DDBJ databases">
        <title>Genome sequence of Rhodospirillales sp. strain TMPK1 isolated from soil.</title>
        <authorList>
            <person name="Nakai R."/>
            <person name="Kusada H."/>
            <person name="Tamaki H."/>
        </authorList>
    </citation>
    <scope>NUCLEOTIDE SEQUENCE</scope>
    <source>
        <strain evidence="2">TMPK1</strain>
    </source>
</reference>
<dbReference type="InterPro" id="IPR050238">
    <property type="entry name" value="DNA_Rep/Repair_Clamp_Loader"/>
</dbReference>
<sequence length="365" mass="39245">MSETAPEPRANPGLLGQARAEQTLLEASSGGRMPHAWVFAGPNGVGKATLAYRFARFLFAGGGEARDEGPSLFGDAPAAPTSLAIDEQHPVFRRVAASGHADLLTVERRFDDDKGKTKKDIAVDDVRKIAPFFRLTAAEGGWRCVIVDGAESLNRAGQNALLKILEEPPPRCCLILVTDRPGGLLPTVRSRARMLTLDALDEAHVRELLARWRSDLDAESRDALARMADGSIGRALSLADADGLELYADLVQLLATLPRLDVVAAHGFADRLGAASADASYRVAVDLIGWWLTRAARYAARGEVPPEILPGDSAPAARFQNPRSLERLVQAWDKAARQFQTTDAANLDRRHALLAALRAIEAAAA</sequence>